<dbReference type="InterPro" id="IPR000572">
    <property type="entry name" value="OxRdtase_Mopterin-bd_dom"/>
</dbReference>
<dbReference type="Pfam" id="PF00174">
    <property type="entry name" value="Oxidored_molyb"/>
    <property type="match status" value="1"/>
</dbReference>
<dbReference type="RefSeq" id="WP_246298052.1">
    <property type="nucleotide sequence ID" value="NZ_BAAAPX010000001.1"/>
</dbReference>
<sequence>MTDGQGISRRALLGTIAAAGVATVALTAGQSFGVLAPLNVFAPRVQGDGPQGVPVNMTAKAAGVLSSARAADWALTVRNGDRTETLDRASLSGLPQARATLPIACVEGWSTTAQWGGVRMRDLLALVGAPSGATLLISSLQPRGAYRRTTMGPEFAEDPTTLVALTLGGQTLDLDHGYPARVIAPGRPGVLQTKWLASIEVIPG</sequence>
<dbReference type="Gene3D" id="3.90.420.10">
    <property type="entry name" value="Oxidoreductase, molybdopterin-binding domain"/>
    <property type="match status" value="1"/>
</dbReference>
<proteinExistence type="predicted"/>
<dbReference type="EMBL" id="JACCBJ010000001">
    <property type="protein sequence ID" value="NYD74966.1"/>
    <property type="molecule type" value="Genomic_DNA"/>
</dbReference>
<accession>A0A852T098</accession>
<dbReference type="InterPro" id="IPR036374">
    <property type="entry name" value="OxRdtase_Mopterin-bd_sf"/>
</dbReference>
<reference evidence="2 3" key="1">
    <citation type="submission" date="2020-07" db="EMBL/GenBank/DDBJ databases">
        <title>Sequencing the genomes of 1000 actinobacteria strains.</title>
        <authorList>
            <person name="Klenk H.-P."/>
        </authorList>
    </citation>
    <scope>NUCLEOTIDE SEQUENCE [LARGE SCALE GENOMIC DNA]</scope>
    <source>
        <strain evidence="2 3">DSM 23871</strain>
    </source>
</reference>
<keyword evidence="3" id="KW-1185">Reference proteome</keyword>
<name>A0A852T098_9MICO</name>
<dbReference type="PROSITE" id="PS51318">
    <property type="entry name" value="TAT"/>
    <property type="match status" value="1"/>
</dbReference>
<evidence type="ECO:0000313" key="2">
    <source>
        <dbReference type="EMBL" id="NYD74966.1"/>
    </source>
</evidence>
<feature type="domain" description="Oxidoreductase molybdopterin-binding" evidence="1">
    <location>
        <begin position="68"/>
        <end position="202"/>
    </location>
</feature>
<dbReference type="SUPFAM" id="SSF56524">
    <property type="entry name" value="Oxidoreductase molybdopterin-binding domain"/>
    <property type="match status" value="1"/>
</dbReference>
<protein>
    <submittedName>
        <fullName evidence="2">DMSO/TMAO reductase YedYZ molybdopterin-dependent catalytic subunit</fullName>
    </submittedName>
</protein>
<dbReference type="Proteomes" id="UP000589620">
    <property type="component" value="Unassembled WGS sequence"/>
</dbReference>
<dbReference type="AlphaFoldDB" id="A0A852T098"/>
<evidence type="ECO:0000313" key="3">
    <source>
        <dbReference type="Proteomes" id="UP000589620"/>
    </source>
</evidence>
<dbReference type="CDD" id="cd00321">
    <property type="entry name" value="SO_family_Moco"/>
    <property type="match status" value="1"/>
</dbReference>
<gene>
    <name evidence="2" type="ORF">BJ963_002485</name>
</gene>
<evidence type="ECO:0000259" key="1">
    <source>
        <dbReference type="Pfam" id="PF00174"/>
    </source>
</evidence>
<dbReference type="PANTHER" id="PTHR43032">
    <property type="entry name" value="PROTEIN-METHIONINE-SULFOXIDE REDUCTASE"/>
    <property type="match status" value="1"/>
</dbReference>
<dbReference type="InterPro" id="IPR006311">
    <property type="entry name" value="TAT_signal"/>
</dbReference>
<dbReference type="PANTHER" id="PTHR43032:SF2">
    <property type="entry name" value="BLL0505 PROTEIN"/>
    <property type="match status" value="1"/>
</dbReference>
<organism evidence="2 3">
    <name type="scientific">Leifsonia soli</name>
    <dbReference type="NCBI Taxonomy" id="582665"/>
    <lineage>
        <taxon>Bacteria</taxon>
        <taxon>Bacillati</taxon>
        <taxon>Actinomycetota</taxon>
        <taxon>Actinomycetes</taxon>
        <taxon>Micrococcales</taxon>
        <taxon>Microbacteriaceae</taxon>
        <taxon>Leifsonia</taxon>
    </lineage>
</organism>
<comment type="caution">
    <text evidence="2">The sequence shown here is derived from an EMBL/GenBank/DDBJ whole genome shotgun (WGS) entry which is preliminary data.</text>
</comment>